<dbReference type="Proteomes" id="UP001221150">
    <property type="component" value="Unassembled WGS sequence"/>
</dbReference>
<evidence type="ECO:0000256" key="1">
    <source>
        <dbReference type="SAM" id="MobiDB-lite"/>
    </source>
</evidence>
<sequence length="93" mass="9563">MLADVVLAHDAQVDQIQCVASELAEVLLDLAAQPVPEAVTLQRSRPSAATRSQDPQAGAPITSSWAVKSRTSPPPHTWSTAGHSPRAASAGGA</sequence>
<proteinExistence type="predicted"/>
<dbReference type="RefSeq" id="WP_276109242.1">
    <property type="nucleotide sequence ID" value="NZ_JARJBB010000005.1"/>
</dbReference>
<evidence type="ECO:0000313" key="2">
    <source>
        <dbReference type="EMBL" id="MDF3299485.1"/>
    </source>
</evidence>
<feature type="region of interest" description="Disordered" evidence="1">
    <location>
        <begin position="39"/>
        <end position="93"/>
    </location>
</feature>
<accession>A0ABT6A4D5</accession>
<gene>
    <name evidence="2" type="ORF">P3H78_12740</name>
</gene>
<evidence type="ECO:0000313" key="3">
    <source>
        <dbReference type="Proteomes" id="UP001221150"/>
    </source>
</evidence>
<organism evidence="2 3">
    <name type="scientific">Streptomyces tropicalis</name>
    <dbReference type="NCBI Taxonomy" id="3034234"/>
    <lineage>
        <taxon>Bacteria</taxon>
        <taxon>Bacillati</taxon>
        <taxon>Actinomycetota</taxon>
        <taxon>Actinomycetes</taxon>
        <taxon>Kitasatosporales</taxon>
        <taxon>Streptomycetaceae</taxon>
        <taxon>Streptomyces</taxon>
    </lineage>
</organism>
<comment type="caution">
    <text evidence="2">The sequence shown here is derived from an EMBL/GenBank/DDBJ whole genome shotgun (WGS) entry which is preliminary data.</text>
</comment>
<name>A0ABT6A4D5_9ACTN</name>
<protein>
    <submittedName>
        <fullName evidence="2">Uncharacterized protein</fullName>
    </submittedName>
</protein>
<feature type="compositionally biased region" description="Polar residues" evidence="1">
    <location>
        <begin position="41"/>
        <end position="82"/>
    </location>
</feature>
<reference evidence="2 3" key="1">
    <citation type="submission" date="2023-03" db="EMBL/GenBank/DDBJ databases">
        <title>Draft genome sequence of Streptomyces sp. K1PA1 isolated from peat swamp forest in Thailand.</title>
        <authorList>
            <person name="Klaysubun C."/>
            <person name="Duangmal K."/>
        </authorList>
    </citation>
    <scope>NUCLEOTIDE SEQUENCE [LARGE SCALE GENOMIC DNA]</scope>
    <source>
        <strain evidence="2 3">K1PA1</strain>
    </source>
</reference>
<keyword evidence="3" id="KW-1185">Reference proteome</keyword>
<dbReference type="EMBL" id="JARJBB010000005">
    <property type="protein sequence ID" value="MDF3299485.1"/>
    <property type="molecule type" value="Genomic_DNA"/>
</dbReference>